<evidence type="ECO:0000256" key="3">
    <source>
        <dbReference type="SAM" id="Phobius"/>
    </source>
</evidence>
<feature type="transmembrane region" description="Helical" evidence="3">
    <location>
        <begin position="76"/>
        <end position="96"/>
    </location>
</feature>
<keyword evidence="6" id="KW-1185">Reference proteome</keyword>
<feature type="chain" id="PRO_5047471158" evidence="4">
    <location>
        <begin position="28"/>
        <end position="227"/>
    </location>
</feature>
<name>A0ABZ0PJH2_9PROT</name>
<feature type="coiled-coil region" evidence="1">
    <location>
        <begin position="113"/>
        <end position="175"/>
    </location>
</feature>
<dbReference type="PROSITE" id="PS51257">
    <property type="entry name" value="PROKAR_LIPOPROTEIN"/>
    <property type="match status" value="1"/>
</dbReference>
<feature type="region of interest" description="Disordered" evidence="2">
    <location>
        <begin position="188"/>
        <end position="227"/>
    </location>
</feature>
<protein>
    <submittedName>
        <fullName evidence="5">Glycine zipper domain-containing protein</fullName>
    </submittedName>
</protein>
<dbReference type="Proteomes" id="UP001305521">
    <property type="component" value="Chromosome"/>
</dbReference>
<evidence type="ECO:0000256" key="4">
    <source>
        <dbReference type="SAM" id="SignalP"/>
    </source>
</evidence>
<keyword evidence="3" id="KW-1133">Transmembrane helix</keyword>
<keyword evidence="4" id="KW-0732">Signal</keyword>
<feature type="compositionally biased region" description="Basic and acidic residues" evidence="2">
    <location>
        <begin position="197"/>
        <end position="207"/>
    </location>
</feature>
<keyword evidence="3" id="KW-0472">Membrane</keyword>
<evidence type="ECO:0000256" key="1">
    <source>
        <dbReference type="SAM" id="Coils"/>
    </source>
</evidence>
<feature type="transmembrane region" description="Helical" evidence="3">
    <location>
        <begin position="50"/>
        <end position="69"/>
    </location>
</feature>
<evidence type="ECO:0000313" key="6">
    <source>
        <dbReference type="Proteomes" id="UP001305521"/>
    </source>
</evidence>
<keyword evidence="1" id="KW-0175">Coiled coil</keyword>
<proteinExistence type="predicted"/>
<keyword evidence="3" id="KW-0812">Transmembrane</keyword>
<evidence type="ECO:0000313" key="5">
    <source>
        <dbReference type="EMBL" id="WPB85416.1"/>
    </source>
</evidence>
<accession>A0ABZ0PJH2</accession>
<gene>
    <name evidence="5" type="ORF">R9Z33_00755</name>
</gene>
<organism evidence="5 6">
    <name type="scientific">Sediminicoccus rosea</name>
    <dbReference type="NCBI Taxonomy" id="1225128"/>
    <lineage>
        <taxon>Bacteria</taxon>
        <taxon>Pseudomonadati</taxon>
        <taxon>Pseudomonadota</taxon>
        <taxon>Alphaproteobacteria</taxon>
        <taxon>Acetobacterales</taxon>
        <taxon>Roseomonadaceae</taxon>
        <taxon>Sediminicoccus</taxon>
    </lineage>
</organism>
<evidence type="ECO:0000256" key="2">
    <source>
        <dbReference type="SAM" id="MobiDB-lite"/>
    </source>
</evidence>
<dbReference type="EMBL" id="CP137852">
    <property type="protein sequence ID" value="WPB85416.1"/>
    <property type="molecule type" value="Genomic_DNA"/>
</dbReference>
<feature type="signal peptide" evidence="4">
    <location>
        <begin position="1"/>
        <end position="27"/>
    </location>
</feature>
<dbReference type="RefSeq" id="WP_318649385.1">
    <property type="nucleotide sequence ID" value="NZ_CP137852.1"/>
</dbReference>
<reference evidence="5 6" key="1">
    <citation type="submission" date="2023-11" db="EMBL/GenBank/DDBJ databases">
        <title>Arctic aerobic anoxygenic photoheterotroph Sediminicoccus rosea KRV36 adapts its photosynthesis to long days of polar summer.</title>
        <authorList>
            <person name="Tomasch J."/>
            <person name="Kopejtka K."/>
            <person name="Bily T."/>
            <person name="Gardiner A.T."/>
            <person name="Gardian Z."/>
            <person name="Shivaramu S."/>
            <person name="Koblizek M."/>
            <person name="Engelhardt F."/>
            <person name="Kaftan D."/>
        </authorList>
    </citation>
    <scope>NUCLEOTIDE SEQUENCE [LARGE SCALE GENOMIC DNA]</scope>
    <source>
        <strain evidence="5 6">R-30</strain>
    </source>
</reference>
<sequence>MKLSRPIRAAMLAMVATLSLVGCASTAYDPSLTPQQNAMRQQAGRWNATVATGALVGAAGGAALGAAVGGRNRGTAALIGAGAGALAGLVAGTMVANRNLAFENQEMPLRDRIADAQARTVELQRSAQAANELTADNLRRLDALEAQYRRGQISAASYQAQVRSMQSDVDLLRTEQSGAQDFVNRLSRSAQTTPQLRAEEGKARHSAESIQRSADQLENRLARAPAA</sequence>